<keyword evidence="2" id="KW-1133">Transmembrane helix</keyword>
<feature type="chain" id="PRO_5004082039" description="Seryl-tRNA synthetase" evidence="3">
    <location>
        <begin position="25"/>
        <end position="116"/>
    </location>
</feature>
<keyword evidence="2" id="KW-0812">Transmembrane</keyword>
<evidence type="ECO:0000256" key="1">
    <source>
        <dbReference type="SAM" id="Coils"/>
    </source>
</evidence>
<comment type="caution">
    <text evidence="4">The sequence shown here is derived from an EMBL/GenBank/DDBJ whole genome shotgun (WGS) entry which is preliminary data.</text>
</comment>
<organism evidence="4 5">
    <name type="scientific">Cesiribacter andamanensis AMV16</name>
    <dbReference type="NCBI Taxonomy" id="1279009"/>
    <lineage>
        <taxon>Bacteria</taxon>
        <taxon>Pseudomonadati</taxon>
        <taxon>Bacteroidota</taxon>
        <taxon>Cytophagia</taxon>
        <taxon>Cytophagales</taxon>
        <taxon>Cesiribacteraceae</taxon>
        <taxon>Cesiribacter</taxon>
    </lineage>
</organism>
<gene>
    <name evidence="4" type="ORF">ADICEAN_00048</name>
</gene>
<evidence type="ECO:0000313" key="5">
    <source>
        <dbReference type="Proteomes" id="UP000011910"/>
    </source>
</evidence>
<evidence type="ECO:0000256" key="3">
    <source>
        <dbReference type="SAM" id="SignalP"/>
    </source>
</evidence>
<feature type="coiled-coil region" evidence="1">
    <location>
        <begin position="40"/>
        <end position="90"/>
    </location>
</feature>
<evidence type="ECO:0008006" key="6">
    <source>
        <dbReference type="Google" id="ProtNLM"/>
    </source>
</evidence>
<reference evidence="4 5" key="1">
    <citation type="journal article" date="2013" name="Genome Announc.">
        <title>Draft Genome Sequence of Cesiribacter andamanensis Strain AMV16T, Isolated from a Soil Sample from a Mud Volcano in the Andaman Islands, India.</title>
        <authorList>
            <person name="Shivaji S."/>
            <person name="Ara S."/>
            <person name="Begum Z."/>
            <person name="Srinivas T.N."/>
            <person name="Singh A."/>
            <person name="Kumar Pinnaka A."/>
        </authorList>
    </citation>
    <scope>NUCLEOTIDE SEQUENCE [LARGE SCALE GENOMIC DNA]</scope>
    <source>
        <strain evidence="4 5">AMV16</strain>
    </source>
</reference>
<evidence type="ECO:0000313" key="4">
    <source>
        <dbReference type="EMBL" id="EMR04777.1"/>
    </source>
</evidence>
<accession>M7NC31</accession>
<sequence>MKITSLFLAAVFTFVSFAVQPAAAATNGNGEENKVQQMSEQEYNEAVAVLQERVEQLVEAKKNAQSQEEKKLVKKEIREVKKEAKELEEQRNGRGGFGIYIGGGALIIILLLILLL</sequence>
<name>M7NC31_9BACT</name>
<dbReference type="eggNOG" id="ENOG503373K">
    <property type="taxonomic scope" value="Bacteria"/>
</dbReference>
<feature type="transmembrane region" description="Helical" evidence="2">
    <location>
        <begin position="97"/>
        <end position="115"/>
    </location>
</feature>
<dbReference type="RefSeq" id="WP_009193462.1">
    <property type="nucleotide sequence ID" value="NZ_AODQ01000001.1"/>
</dbReference>
<keyword evidence="5" id="KW-1185">Reference proteome</keyword>
<keyword evidence="1" id="KW-0175">Coiled coil</keyword>
<dbReference type="EMBL" id="AODQ01000001">
    <property type="protein sequence ID" value="EMR04777.1"/>
    <property type="molecule type" value="Genomic_DNA"/>
</dbReference>
<protein>
    <recommendedName>
        <fullName evidence="6">Seryl-tRNA synthetase</fullName>
    </recommendedName>
</protein>
<proteinExistence type="predicted"/>
<evidence type="ECO:0000256" key="2">
    <source>
        <dbReference type="SAM" id="Phobius"/>
    </source>
</evidence>
<feature type="signal peptide" evidence="3">
    <location>
        <begin position="1"/>
        <end position="24"/>
    </location>
</feature>
<keyword evidence="3" id="KW-0732">Signal</keyword>
<dbReference type="Proteomes" id="UP000011910">
    <property type="component" value="Unassembled WGS sequence"/>
</dbReference>
<dbReference type="AlphaFoldDB" id="M7NC31"/>
<keyword evidence="2" id="KW-0472">Membrane</keyword>